<dbReference type="SUPFAM" id="SSF46785">
    <property type="entry name" value="Winged helix' DNA-binding domain"/>
    <property type="match status" value="1"/>
</dbReference>
<evidence type="ECO:0000256" key="4">
    <source>
        <dbReference type="SAM" id="MobiDB-lite"/>
    </source>
</evidence>
<dbReference type="InterPro" id="IPR036317">
    <property type="entry name" value="Cullin_homology_sf"/>
</dbReference>
<dbReference type="Pfam" id="PF26557">
    <property type="entry name" value="Cullin_AB"/>
    <property type="match status" value="1"/>
</dbReference>
<comment type="caution">
    <text evidence="6">The sequence shown here is derived from an EMBL/GenBank/DDBJ whole genome shotgun (WGS) entry which is preliminary data.</text>
</comment>
<dbReference type="EMBL" id="JBCLYO010000001">
    <property type="protein sequence ID" value="KAL0096194.1"/>
    <property type="molecule type" value="Genomic_DNA"/>
</dbReference>
<dbReference type="InterPro" id="IPR036390">
    <property type="entry name" value="WH_DNA-bd_sf"/>
</dbReference>
<name>A0ABR3BBF4_PHYBL</name>
<feature type="domain" description="Cullin family profile" evidence="5">
    <location>
        <begin position="344"/>
        <end position="607"/>
    </location>
</feature>
<dbReference type="PANTHER" id="PTHR11932">
    <property type="entry name" value="CULLIN"/>
    <property type="match status" value="1"/>
</dbReference>
<dbReference type="SMART" id="SM00182">
    <property type="entry name" value="CULLIN"/>
    <property type="match status" value="1"/>
</dbReference>
<dbReference type="InterPro" id="IPR019559">
    <property type="entry name" value="Cullin_neddylation_domain"/>
</dbReference>
<proteinExistence type="inferred from homology"/>
<accession>A0ABR3BBF4</accession>
<feature type="region of interest" description="Disordered" evidence="4">
    <location>
        <begin position="368"/>
        <end position="391"/>
    </location>
</feature>
<dbReference type="PROSITE" id="PS50069">
    <property type="entry name" value="CULLIN_2"/>
    <property type="match status" value="1"/>
</dbReference>
<sequence length="731" mass="83481">MCNAIPQPFTEKVFTGIAEYIDKHTVELCQNILKHDDLVTAYARPFERFKLAAEDTSAGCNYLNGIITAAYSTGSRDRKPSVAGGKYKKQSVESLAMSLWKTNVLFTIRDRHQNRLLYQVFELIRRDRDGVDAPYGTIKGVVTSLVQAHSFTGQPLQLYIEEFERPYLVHTKRYYEAEAAREIASGSVSSFMKKASERLEQEIKRNNQYCHSTSHSRIVKEFEAQYITAYQDRIIDEFENMLRDERYEDCTRAYNLLSRIPDGLKPILTIYEEYISKIGKDMVSKLNSSALKNPRLYVDQLLILHGKFHQVNQQVFLADPLFTAAGDKAFRTIINDPNGATSSNGSETLARYCDMMLKKNAGKKEAGVTASTTNSLDGKKKGALKKPVQDIEDGDPEEKLAKMITLFKYVDDKDVFQKFYSRMLAKRLIYSASASEEMEANMINCLKEICGVEYTSKLNKMFTDMSLSSDLNVNFKDYLKQQSCKMNVGFDILVLTQGAWPLNQKEDPNEADINKVQIPSELEENVTLFEDFYGKHHNGRRLLWQWNLARGEMRLNYLDRHYELQVGLYQIVILLLFNSVTEMSIADLLVHSGLSLPDTLRSIKPLVDIHILESNASSLNKSSVVKINMKFSSKRTKIKVSAAGAQAEAQQESQATRKAVEEDRRMYIQAAVVRIMKSRQRLSHVQLIQEIIDQANSRFSPSVIMIKKCIEQLLEKQFIARQGRDTYVYVA</sequence>
<dbReference type="InterPro" id="IPR036388">
    <property type="entry name" value="WH-like_DNA-bd_sf"/>
</dbReference>
<evidence type="ECO:0000256" key="3">
    <source>
        <dbReference type="RuleBase" id="RU003829"/>
    </source>
</evidence>
<dbReference type="InterPro" id="IPR045093">
    <property type="entry name" value="Cullin"/>
</dbReference>
<reference evidence="6 7" key="1">
    <citation type="submission" date="2024-04" db="EMBL/GenBank/DDBJ databases">
        <title>Symmetric and asymmetric DNA N6-adenine methylation regulates different biological responses in Mucorales.</title>
        <authorList>
            <consortium name="Lawrence Berkeley National Laboratory"/>
            <person name="Lax C."/>
            <person name="Mondo S.J."/>
            <person name="Osorio-Concepcion M."/>
            <person name="Muszewska A."/>
            <person name="Corrochano-Luque M."/>
            <person name="Gutierrez G."/>
            <person name="Riley R."/>
            <person name="Lipzen A."/>
            <person name="Guo J."/>
            <person name="Hundley H."/>
            <person name="Amirebrahimi M."/>
            <person name="Ng V."/>
            <person name="Lorenzo-Gutierrez D."/>
            <person name="Binder U."/>
            <person name="Yang J."/>
            <person name="Song Y."/>
            <person name="Canovas D."/>
            <person name="Navarro E."/>
            <person name="Freitag M."/>
            <person name="Gabaldon T."/>
            <person name="Grigoriev I.V."/>
            <person name="Corrochano L.M."/>
            <person name="Nicolas F.E."/>
            <person name="Garre V."/>
        </authorList>
    </citation>
    <scope>NUCLEOTIDE SEQUENCE [LARGE SCALE GENOMIC DNA]</scope>
    <source>
        <strain evidence="6 7">L51</strain>
    </source>
</reference>
<dbReference type="Pfam" id="PF10557">
    <property type="entry name" value="Cullin_Nedd8"/>
    <property type="match status" value="1"/>
</dbReference>
<dbReference type="InterPro" id="IPR059120">
    <property type="entry name" value="Cullin-like_AB"/>
</dbReference>
<evidence type="ECO:0000256" key="2">
    <source>
        <dbReference type="PROSITE-ProRule" id="PRU00330"/>
    </source>
</evidence>
<keyword evidence="7" id="KW-1185">Reference proteome</keyword>
<dbReference type="Gene3D" id="1.20.1310.10">
    <property type="entry name" value="Cullin Repeats"/>
    <property type="match status" value="4"/>
</dbReference>
<dbReference type="InterPro" id="IPR001373">
    <property type="entry name" value="Cullin_N"/>
</dbReference>
<comment type="similarity">
    <text evidence="1 2 3">Belongs to the cullin family.</text>
</comment>
<dbReference type="SMART" id="SM00884">
    <property type="entry name" value="Cullin_Nedd8"/>
    <property type="match status" value="1"/>
</dbReference>
<dbReference type="SUPFAM" id="SSF74788">
    <property type="entry name" value="Cullin repeat-like"/>
    <property type="match status" value="1"/>
</dbReference>
<evidence type="ECO:0000256" key="1">
    <source>
        <dbReference type="ARBA" id="ARBA00006019"/>
    </source>
</evidence>
<dbReference type="SUPFAM" id="SSF75632">
    <property type="entry name" value="Cullin homology domain"/>
    <property type="match status" value="1"/>
</dbReference>
<dbReference type="InterPro" id="IPR016159">
    <property type="entry name" value="Cullin_repeat-like_dom_sf"/>
</dbReference>
<evidence type="ECO:0000313" key="7">
    <source>
        <dbReference type="Proteomes" id="UP001448207"/>
    </source>
</evidence>
<dbReference type="Gene3D" id="3.30.230.130">
    <property type="entry name" value="Cullin, Chain C, Domain 2"/>
    <property type="match status" value="1"/>
</dbReference>
<evidence type="ECO:0000313" key="6">
    <source>
        <dbReference type="EMBL" id="KAL0096194.1"/>
    </source>
</evidence>
<gene>
    <name evidence="6" type="ORF">J3Q64DRAFT_1692653</name>
</gene>
<dbReference type="Gene3D" id="1.10.10.10">
    <property type="entry name" value="Winged helix-like DNA-binding domain superfamily/Winged helix DNA-binding domain"/>
    <property type="match status" value="1"/>
</dbReference>
<organism evidence="6 7">
    <name type="scientific">Phycomyces blakesleeanus</name>
    <dbReference type="NCBI Taxonomy" id="4837"/>
    <lineage>
        <taxon>Eukaryota</taxon>
        <taxon>Fungi</taxon>
        <taxon>Fungi incertae sedis</taxon>
        <taxon>Mucoromycota</taxon>
        <taxon>Mucoromycotina</taxon>
        <taxon>Mucoromycetes</taxon>
        <taxon>Mucorales</taxon>
        <taxon>Phycomycetaceae</taxon>
        <taxon>Phycomyces</taxon>
    </lineage>
</organism>
<dbReference type="Proteomes" id="UP001448207">
    <property type="component" value="Unassembled WGS sequence"/>
</dbReference>
<protein>
    <submittedName>
        <fullName evidence="6">Cullin</fullName>
    </submittedName>
</protein>
<evidence type="ECO:0000259" key="5">
    <source>
        <dbReference type="PROSITE" id="PS50069"/>
    </source>
</evidence>
<dbReference type="Pfam" id="PF00888">
    <property type="entry name" value="Cullin"/>
    <property type="match status" value="1"/>
</dbReference>
<dbReference type="InterPro" id="IPR016158">
    <property type="entry name" value="Cullin_homology"/>
</dbReference>